<feature type="compositionally biased region" description="Low complexity" evidence="12">
    <location>
        <begin position="182"/>
        <end position="202"/>
    </location>
</feature>
<comment type="cofactor">
    <cofactor evidence="2">
        <name>Mg(2+)</name>
        <dbReference type="ChEBI" id="CHEBI:18420"/>
    </cofactor>
</comment>
<dbReference type="Gene3D" id="3.40.50.300">
    <property type="entry name" value="P-loop containing nucleotide triphosphate hydrolases"/>
    <property type="match status" value="2"/>
</dbReference>
<dbReference type="InterPro" id="IPR001650">
    <property type="entry name" value="Helicase_C-like"/>
</dbReference>
<dbReference type="EC" id="3.6.4.13" evidence="4"/>
<reference evidence="14 15" key="1">
    <citation type="submission" date="2023-11" db="EMBL/GenBank/DDBJ databases">
        <title>Dfirmibasis_genome.</title>
        <authorList>
            <person name="Edelbroek B."/>
            <person name="Kjellin J."/>
            <person name="Jerlstrom-Hultqvist J."/>
            <person name="Soderbom F."/>
        </authorList>
    </citation>
    <scope>NUCLEOTIDE SEQUENCE [LARGE SCALE GENOMIC DNA]</scope>
    <source>
        <strain evidence="14 15">TNS-C-14</strain>
    </source>
</reference>
<dbReference type="PROSITE" id="PS51194">
    <property type="entry name" value="HELICASE_CTER"/>
    <property type="match status" value="1"/>
</dbReference>
<dbReference type="Pfam" id="PF12513">
    <property type="entry name" value="SUV3_C"/>
    <property type="match status" value="1"/>
</dbReference>
<gene>
    <name evidence="14" type="ORF">RB653_004468</name>
</gene>
<keyword evidence="5" id="KW-0547">Nucleotide-binding</keyword>
<dbReference type="PANTHER" id="PTHR12131:SF1">
    <property type="entry name" value="ATP-DEPENDENT RNA HELICASE SUPV3L1, MITOCHONDRIAL-RELATED"/>
    <property type="match status" value="1"/>
</dbReference>
<dbReference type="InterPro" id="IPR041082">
    <property type="entry name" value="Suv3_C_1"/>
</dbReference>
<comment type="caution">
    <text evidence="14">The sequence shown here is derived from an EMBL/GenBank/DDBJ whole genome shotgun (WGS) entry which is preliminary data.</text>
</comment>
<evidence type="ECO:0000256" key="9">
    <source>
        <dbReference type="ARBA" id="ARBA00022946"/>
    </source>
</evidence>
<dbReference type="PANTHER" id="PTHR12131">
    <property type="entry name" value="ATP-DEPENDENT RNA AND DNA HELICASE"/>
    <property type="match status" value="1"/>
</dbReference>
<feature type="region of interest" description="Disordered" evidence="12">
    <location>
        <begin position="182"/>
        <end position="205"/>
    </location>
</feature>
<evidence type="ECO:0000256" key="2">
    <source>
        <dbReference type="ARBA" id="ARBA00001946"/>
    </source>
</evidence>
<dbReference type="InterPro" id="IPR050699">
    <property type="entry name" value="RNA-DNA_Helicase"/>
</dbReference>
<evidence type="ECO:0000256" key="4">
    <source>
        <dbReference type="ARBA" id="ARBA00012552"/>
    </source>
</evidence>
<evidence type="ECO:0000256" key="10">
    <source>
        <dbReference type="ARBA" id="ARBA00023128"/>
    </source>
</evidence>
<dbReference type="GO" id="GO:0000965">
    <property type="term" value="P:mitochondrial RNA 3'-end processing"/>
    <property type="evidence" value="ECO:0007669"/>
    <property type="project" value="TreeGrafter"/>
</dbReference>
<keyword evidence="15" id="KW-1185">Reference proteome</keyword>
<dbReference type="InterPro" id="IPR055206">
    <property type="entry name" value="DEXQc_SUV3"/>
</dbReference>
<proteinExistence type="predicted"/>
<keyword evidence="7" id="KW-0347">Helicase</keyword>
<keyword evidence="6" id="KW-0378">Hydrolase</keyword>
<evidence type="ECO:0000256" key="3">
    <source>
        <dbReference type="ARBA" id="ARBA00004173"/>
    </source>
</evidence>
<dbReference type="CDD" id="cd17913">
    <property type="entry name" value="DEXQc_Suv3"/>
    <property type="match status" value="1"/>
</dbReference>
<evidence type="ECO:0000256" key="8">
    <source>
        <dbReference type="ARBA" id="ARBA00022840"/>
    </source>
</evidence>
<comment type="subcellular location">
    <subcellularLocation>
        <location evidence="3">Mitochondrion</location>
    </subcellularLocation>
</comment>
<keyword evidence="9" id="KW-0809">Transit peptide</keyword>
<dbReference type="Gene3D" id="1.20.272.40">
    <property type="match status" value="1"/>
</dbReference>
<dbReference type="GO" id="GO:0016787">
    <property type="term" value="F:hydrolase activity"/>
    <property type="evidence" value="ECO:0007669"/>
    <property type="project" value="UniProtKB-KW"/>
</dbReference>
<keyword evidence="8" id="KW-0067">ATP-binding</keyword>
<dbReference type="AlphaFoldDB" id="A0AAN7TZL9"/>
<name>A0AAN7TZL9_9MYCE</name>
<dbReference type="EMBL" id="JAVFKY010000001">
    <property type="protein sequence ID" value="KAK5582879.1"/>
    <property type="molecule type" value="Genomic_DNA"/>
</dbReference>
<sequence length="864" mass="98826">MLRLSHFFKNGLKFVNNNSNNNQIKSSICTFTTERTITEINPTKNILPLNEQLHFGNKNNKNNLKNKNEFFQPGTTTEANTIKVDAMLSDNIIETSEFHNTMETPDKRQINYSNKIIKISSDIHLDEIQKQYENSKLLSLNINGIHSRVLVDGDISIKLLSTPSILHECGIIDKLPTTTTTTTTTATTKTSTKIPTTTTTPPTTIPPYLYKSEHKPQLSPYFLAFDKELNRIPSVLLIKNLNFSDVVLITNNYALDTNPIKVSEVLKKICKDSSIGDTLKEEDLKQAIELYENDLAISSPKTLFSLKSEPEHKNEILSHFSDFIKKYENDLKNGINIDENNNNNNNNKNFTTKIEEDEFILKNLSDLCKPHEWYPQARKFKRNIILHVGPTNSGKTYRALERLIESESGVYCGPLRLLAHEVYGKIKKKKVECSLLTGQLRLVNPMASHLSCTIEMVSTEKMVEVAVIDEFQMISDVERGHSWTRAILGIPAVELHLCGDNTSVELVKKICEITGDILTINSYERLSELVIEDEPVKWKDIKKGDCLIAFRKKDILYYKNALEREGKKCAIVYGSLPPQTRVEQTNRFNSEYNDVDVLIATDAIGMGLNLNIGRIIFTTLEKFDGEVIRPLLASEVKQIAGRAGRFGTMFPIGRVTAFDHEGLEKIRNDWKVPNIISDRAGIFPTPQQIQQFSELSIFKGMCFSDIMVQFIEKTKIDKQYFICNFNTFLRVAKKIDVIDMAIEDKIIFSLCPINPDNEKVLFSFYHFATLFKYDEKVSLDHKLSEITSVEKKLKLMEKYVTSLNSLETYYKAIDMYLWLANHYPEKFYEVPLAIKLSHRICIKISEGLEAQAKSHPKRKRKKFT</sequence>
<dbReference type="GO" id="GO:0045025">
    <property type="term" value="C:mitochondrial degradosome"/>
    <property type="evidence" value="ECO:0007669"/>
    <property type="project" value="TreeGrafter"/>
</dbReference>
<evidence type="ECO:0000256" key="5">
    <source>
        <dbReference type="ARBA" id="ARBA00022741"/>
    </source>
</evidence>
<evidence type="ECO:0000259" key="13">
    <source>
        <dbReference type="PROSITE" id="PS51194"/>
    </source>
</evidence>
<dbReference type="CDD" id="cd18805">
    <property type="entry name" value="SF2_C_suv3"/>
    <property type="match status" value="1"/>
</dbReference>
<dbReference type="InterPro" id="IPR027417">
    <property type="entry name" value="P-loop_NTPase"/>
</dbReference>
<dbReference type="FunFam" id="3.40.50.300:FF:000269">
    <property type="entry name" value="ATP-dependent RNA helicase SUPV3L1, mitochondrial"/>
    <property type="match status" value="1"/>
</dbReference>
<protein>
    <recommendedName>
        <fullName evidence="4">RNA helicase</fullName>
        <ecNumber evidence="4">3.6.4.13</ecNumber>
    </recommendedName>
</protein>
<organism evidence="14 15">
    <name type="scientific">Dictyostelium firmibasis</name>
    <dbReference type="NCBI Taxonomy" id="79012"/>
    <lineage>
        <taxon>Eukaryota</taxon>
        <taxon>Amoebozoa</taxon>
        <taxon>Evosea</taxon>
        <taxon>Eumycetozoa</taxon>
        <taxon>Dictyostelia</taxon>
        <taxon>Dictyosteliales</taxon>
        <taxon>Dictyosteliaceae</taxon>
        <taxon>Dictyostelium</taxon>
    </lineage>
</organism>
<dbReference type="SMART" id="SM00490">
    <property type="entry name" value="HELICc"/>
    <property type="match status" value="1"/>
</dbReference>
<evidence type="ECO:0000313" key="14">
    <source>
        <dbReference type="EMBL" id="KAK5582879.1"/>
    </source>
</evidence>
<evidence type="ECO:0000256" key="11">
    <source>
        <dbReference type="ARBA" id="ARBA00047984"/>
    </source>
</evidence>
<evidence type="ECO:0000256" key="1">
    <source>
        <dbReference type="ARBA" id="ARBA00001936"/>
    </source>
</evidence>
<dbReference type="FunFam" id="3.40.50.300:FF:000957">
    <property type="entry name" value="ATP-dependent RNA helicase SUV3L, mitochondrial"/>
    <property type="match status" value="1"/>
</dbReference>
<dbReference type="Proteomes" id="UP001344447">
    <property type="component" value="Unassembled WGS sequence"/>
</dbReference>
<dbReference type="GO" id="GO:0003724">
    <property type="term" value="F:RNA helicase activity"/>
    <property type="evidence" value="ECO:0007669"/>
    <property type="project" value="UniProtKB-EC"/>
</dbReference>
<comment type="catalytic activity">
    <reaction evidence="11">
        <text>ATP + H2O = ADP + phosphate + H(+)</text>
        <dbReference type="Rhea" id="RHEA:13065"/>
        <dbReference type="ChEBI" id="CHEBI:15377"/>
        <dbReference type="ChEBI" id="CHEBI:15378"/>
        <dbReference type="ChEBI" id="CHEBI:30616"/>
        <dbReference type="ChEBI" id="CHEBI:43474"/>
        <dbReference type="ChEBI" id="CHEBI:456216"/>
        <dbReference type="EC" id="3.6.4.13"/>
    </reaction>
</comment>
<comment type="cofactor">
    <cofactor evidence="1">
        <name>Mn(2+)</name>
        <dbReference type="ChEBI" id="CHEBI:29035"/>
    </cofactor>
</comment>
<evidence type="ECO:0000256" key="7">
    <source>
        <dbReference type="ARBA" id="ARBA00022806"/>
    </source>
</evidence>
<dbReference type="SUPFAM" id="SSF52540">
    <property type="entry name" value="P-loop containing nucleoside triphosphate hydrolases"/>
    <property type="match status" value="1"/>
</dbReference>
<dbReference type="Pfam" id="PF18147">
    <property type="entry name" value="Suv3_C_1"/>
    <property type="match status" value="1"/>
</dbReference>
<dbReference type="Pfam" id="PF22527">
    <property type="entry name" value="DEXQc_Suv3"/>
    <property type="match status" value="1"/>
</dbReference>
<dbReference type="InterPro" id="IPR044774">
    <property type="entry name" value="Suv3_DEXQc"/>
</dbReference>
<feature type="domain" description="Helicase C-terminal" evidence="13">
    <location>
        <begin position="530"/>
        <end position="693"/>
    </location>
</feature>
<dbReference type="InterPro" id="IPR022192">
    <property type="entry name" value="SUV3_C"/>
</dbReference>
<evidence type="ECO:0000256" key="12">
    <source>
        <dbReference type="SAM" id="MobiDB-lite"/>
    </source>
</evidence>
<dbReference type="Gene3D" id="1.20.58.1080">
    <property type="match status" value="1"/>
</dbReference>
<evidence type="ECO:0000256" key="6">
    <source>
        <dbReference type="ARBA" id="ARBA00022801"/>
    </source>
</evidence>
<dbReference type="GO" id="GO:0005524">
    <property type="term" value="F:ATP binding"/>
    <property type="evidence" value="ECO:0007669"/>
    <property type="project" value="UniProtKB-KW"/>
</dbReference>
<keyword evidence="10" id="KW-0496">Mitochondrion</keyword>
<accession>A0AAN7TZL9</accession>
<dbReference type="Pfam" id="PF00271">
    <property type="entry name" value="Helicase_C"/>
    <property type="match status" value="1"/>
</dbReference>
<evidence type="ECO:0000313" key="15">
    <source>
        <dbReference type="Proteomes" id="UP001344447"/>
    </source>
</evidence>